<dbReference type="OrthoDB" id="983149at2"/>
<evidence type="ECO:0000313" key="3">
    <source>
        <dbReference type="Proteomes" id="UP000003178"/>
    </source>
</evidence>
<dbReference type="RefSeq" id="WP_006439364.1">
    <property type="nucleotide sequence ID" value="NZ_DS995355.1"/>
</dbReference>
<dbReference type="EMBL" id="ABWP01000014">
    <property type="protein sequence ID" value="EEA85900.1"/>
    <property type="molecule type" value="Genomic_DNA"/>
</dbReference>
<evidence type="ECO:0000313" key="2">
    <source>
        <dbReference type="EMBL" id="EEA85900.1"/>
    </source>
</evidence>
<comment type="caution">
    <text evidence="2">The sequence shown here is derived from an EMBL/GenBank/DDBJ whole genome shotgun (WGS) entry which is preliminary data.</text>
</comment>
<name>B6FX43_PEPHT</name>
<dbReference type="Proteomes" id="UP000003178">
    <property type="component" value="Unassembled WGS sequence"/>
</dbReference>
<reference evidence="2 3" key="1">
    <citation type="submission" date="2008-09" db="EMBL/GenBank/DDBJ databases">
        <authorList>
            <person name="Fulton L."/>
            <person name="Clifton S."/>
            <person name="Fulton B."/>
            <person name="Xu J."/>
            <person name="Minx P."/>
            <person name="Pepin K.H."/>
            <person name="Johnson M."/>
            <person name="Thiruvilangam P."/>
            <person name="Bhonagiri V."/>
            <person name="Nash W.E."/>
            <person name="Mardis E.R."/>
            <person name="Wilson R.K."/>
        </authorList>
    </citation>
    <scope>NUCLEOTIDE SEQUENCE [LARGE SCALE GENOMIC DNA]</scope>
    <source>
        <strain evidence="2 3">DSM 13275</strain>
    </source>
</reference>
<dbReference type="AlphaFoldDB" id="B6FX43"/>
<keyword evidence="3" id="KW-1185">Reference proteome</keyword>
<protein>
    <recommendedName>
        <fullName evidence="1">DUF4236 domain-containing protein</fullName>
    </recommendedName>
</protein>
<gene>
    <name evidence="2" type="ORF">CLOHIR_00442</name>
</gene>
<organism evidence="2 3">
    <name type="scientific">Peptacetobacter hiranonis (strain DSM 13275 / JCM 10541 / KCTC 15199 / TO-931)</name>
    <name type="common">Clostridium hiranonis</name>
    <dbReference type="NCBI Taxonomy" id="500633"/>
    <lineage>
        <taxon>Bacteria</taxon>
        <taxon>Bacillati</taxon>
        <taxon>Bacillota</taxon>
        <taxon>Clostridia</taxon>
        <taxon>Peptostreptococcales</taxon>
        <taxon>Peptostreptococcaceae</taxon>
        <taxon>Peptacetobacter</taxon>
    </lineage>
</organism>
<proteinExistence type="predicted"/>
<dbReference type="STRING" id="500633.CLOHIR_00442"/>
<dbReference type="HOGENOM" id="CLU_2971793_0_0_9"/>
<accession>B6FX43</accession>
<evidence type="ECO:0000259" key="1">
    <source>
        <dbReference type="Pfam" id="PF14020"/>
    </source>
</evidence>
<dbReference type="Pfam" id="PF14020">
    <property type="entry name" value="DUF4236"/>
    <property type="match status" value="1"/>
</dbReference>
<sequence>MGLSFRKTINLGKHVKVNLSKTGVSASVKVGNVTYNTKRGISANLGNGVTYRSNKKYKKKK</sequence>
<dbReference type="InterPro" id="IPR025330">
    <property type="entry name" value="DUF4236"/>
</dbReference>
<feature type="domain" description="DUF4236" evidence="1">
    <location>
        <begin position="3"/>
        <end position="51"/>
    </location>
</feature>
<reference evidence="2 3" key="2">
    <citation type="submission" date="2008-10" db="EMBL/GenBank/DDBJ databases">
        <title>Draft genome sequence of Clostridium hiranonis (DSM 13275).</title>
        <authorList>
            <person name="Sudarsanam P."/>
            <person name="Ley R."/>
            <person name="Guruge J."/>
            <person name="Turnbaugh P.J."/>
            <person name="Mahowald M."/>
            <person name="Liep D."/>
            <person name="Gordon J."/>
        </authorList>
    </citation>
    <scope>NUCLEOTIDE SEQUENCE [LARGE SCALE GENOMIC DNA]</scope>
    <source>
        <strain evidence="2 3">DSM 13275</strain>
    </source>
</reference>